<accession>A0A3M7P557</accession>
<dbReference type="STRING" id="10195.A0A3M7P557"/>
<evidence type="ECO:0000256" key="3">
    <source>
        <dbReference type="ARBA" id="ARBA00022737"/>
    </source>
</evidence>
<dbReference type="EMBL" id="REGN01013233">
    <property type="protein sequence ID" value="RMZ94195.1"/>
    <property type="molecule type" value="Genomic_DNA"/>
</dbReference>
<dbReference type="AlphaFoldDB" id="A0A3M7P557"/>
<feature type="non-terminal residue" evidence="5">
    <location>
        <position position="1"/>
    </location>
</feature>
<keyword evidence="2" id="KW-0732">Signal</keyword>
<evidence type="ECO:0000256" key="2">
    <source>
        <dbReference type="ARBA" id="ARBA00022729"/>
    </source>
</evidence>
<dbReference type="InterPro" id="IPR003591">
    <property type="entry name" value="Leu-rich_rpt_typical-subtyp"/>
</dbReference>
<evidence type="ECO:0000256" key="4">
    <source>
        <dbReference type="ARBA" id="ARBA00023180"/>
    </source>
</evidence>
<evidence type="ECO:0000313" key="6">
    <source>
        <dbReference type="Proteomes" id="UP000276133"/>
    </source>
</evidence>
<comment type="caution">
    <text evidence="5">The sequence shown here is derived from an EMBL/GenBank/DDBJ whole genome shotgun (WGS) entry which is preliminary data.</text>
</comment>
<gene>
    <name evidence="5" type="ORF">BpHYR1_040775</name>
</gene>
<dbReference type="InterPro" id="IPR001611">
    <property type="entry name" value="Leu-rich_rpt"/>
</dbReference>
<reference evidence="5 6" key="1">
    <citation type="journal article" date="2018" name="Sci. Rep.">
        <title>Genomic signatures of local adaptation to the degree of environmental predictability in rotifers.</title>
        <authorList>
            <person name="Franch-Gras L."/>
            <person name="Hahn C."/>
            <person name="Garcia-Roger E.M."/>
            <person name="Carmona M.J."/>
            <person name="Serra M."/>
            <person name="Gomez A."/>
        </authorList>
    </citation>
    <scope>NUCLEOTIDE SEQUENCE [LARGE SCALE GENOMIC DNA]</scope>
    <source>
        <strain evidence="5">HYR1</strain>
    </source>
</reference>
<keyword evidence="4" id="KW-0325">Glycoprotein</keyword>
<dbReference type="SMART" id="SM00369">
    <property type="entry name" value="LRR_TYP"/>
    <property type="match status" value="8"/>
</dbReference>
<dbReference type="PANTHER" id="PTHR45842">
    <property type="entry name" value="SYNAPTIC ADHESION-LIKE MOLECULE SALM"/>
    <property type="match status" value="1"/>
</dbReference>
<dbReference type="PROSITE" id="PS51450">
    <property type="entry name" value="LRR"/>
    <property type="match status" value="3"/>
</dbReference>
<dbReference type="Pfam" id="PF13855">
    <property type="entry name" value="LRR_8"/>
    <property type="match status" value="3"/>
</dbReference>
<organism evidence="5 6">
    <name type="scientific">Brachionus plicatilis</name>
    <name type="common">Marine rotifer</name>
    <name type="synonym">Brachionus muelleri</name>
    <dbReference type="NCBI Taxonomy" id="10195"/>
    <lineage>
        <taxon>Eukaryota</taxon>
        <taxon>Metazoa</taxon>
        <taxon>Spiralia</taxon>
        <taxon>Gnathifera</taxon>
        <taxon>Rotifera</taxon>
        <taxon>Eurotatoria</taxon>
        <taxon>Monogononta</taxon>
        <taxon>Pseudotrocha</taxon>
        <taxon>Ploima</taxon>
        <taxon>Brachionidae</taxon>
        <taxon>Brachionus</taxon>
    </lineage>
</organism>
<dbReference type="PANTHER" id="PTHR45842:SF12">
    <property type="entry name" value="KEKKON 5, ISOFORM A"/>
    <property type="match status" value="1"/>
</dbReference>
<dbReference type="FunFam" id="3.80.10.10:FF:001164">
    <property type="entry name" value="GH01279p"/>
    <property type="match status" value="1"/>
</dbReference>
<protein>
    <submittedName>
        <fullName evidence="5">Leucine-rich repeat-containing 70</fullName>
    </submittedName>
</protein>
<dbReference type="InterPro" id="IPR050467">
    <property type="entry name" value="LRFN"/>
</dbReference>
<evidence type="ECO:0000256" key="1">
    <source>
        <dbReference type="ARBA" id="ARBA00022614"/>
    </source>
</evidence>
<evidence type="ECO:0000313" key="5">
    <source>
        <dbReference type="EMBL" id="RMZ94195.1"/>
    </source>
</evidence>
<keyword evidence="1" id="KW-0433">Leucine-rich repeat</keyword>
<name>A0A3M7P557_BRAPC</name>
<dbReference type="SMART" id="SM00365">
    <property type="entry name" value="LRR_SD22"/>
    <property type="match status" value="6"/>
</dbReference>
<dbReference type="Gene3D" id="3.80.10.10">
    <property type="entry name" value="Ribonuclease Inhibitor"/>
    <property type="match status" value="2"/>
</dbReference>
<keyword evidence="3" id="KW-0677">Repeat</keyword>
<sequence>GCHLTKIKPVFEIVRDTDREDLKNAVYYLNIGHIVKELENSMVLQIEKKFEKKNTDLKFDIDLFLSCLSEDIQEIAIEEFAKMSKSNCDDIFKKFEKWMKQIYKNTLNDNLNTIQKILDIGFDFPSSDIHLNNIYLESKSEFCFIFYYNDKLRRARRENWEDALECMADLKKKNENYGHYILCNLELHDEVDDVDDMCIRMFYEGKEKKLMFFNEDFIEFHKVNVGDTEISFNDRILTYYIEDEIFTRFRELKKIEFKNGSLSVLSENCLTGLADVEHIDFQGNKIRSIEDRSFADLTSLEHLNLSENRIDHVTDATFEGLNALEFLNLERNAIRTLGESVFASLKNLTILDISDNRITSIECSCFEGLENVEYLDLRSNLINSIEPGSLAGMKNLKKLLLNYNKLSSVESGLFDGVNCLKKLDLSKNLIKKIDDDAFDPLLEELEYINIGNNKIDESVLDKYDFKNLKEKNYDSKRDE</sequence>
<dbReference type="Proteomes" id="UP000276133">
    <property type="component" value="Unassembled WGS sequence"/>
</dbReference>
<dbReference type="InterPro" id="IPR032675">
    <property type="entry name" value="LRR_dom_sf"/>
</dbReference>
<dbReference type="SUPFAM" id="SSF52058">
    <property type="entry name" value="L domain-like"/>
    <property type="match status" value="1"/>
</dbReference>
<keyword evidence="6" id="KW-1185">Reference proteome</keyword>
<dbReference type="OrthoDB" id="1055097at2759"/>
<proteinExistence type="predicted"/>